<proteinExistence type="predicted"/>
<evidence type="ECO:0000313" key="2">
    <source>
        <dbReference type="EMBL" id="VEF12387.1"/>
    </source>
</evidence>
<evidence type="ECO:0000313" key="3">
    <source>
        <dbReference type="Proteomes" id="UP000281909"/>
    </source>
</evidence>
<reference evidence="2 3" key="1">
    <citation type="submission" date="2018-12" db="EMBL/GenBank/DDBJ databases">
        <authorList>
            <consortium name="Pathogen Informatics"/>
        </authorList>
    </citation>
    <scope>NUCLEOTIDE SEQUENCE [LARGE SCALE GENOMIC DNA]</scope>
    <source>
        <strain evidence="2 3">NCTC9428</strain>
    </source>
</reference>
<keyword evidence="1" id="KW-0175">Coiled coil</keyword>
<evidence type="ECO:0000256" key="1">
    <source>
        <dbReference type="SAM" id="Coils"/>
    </source>
</evidence>
<sequence length="407" mass="46497">MYQFIHIESYSRVTPKTGKQGDHSVSSIIREAIRIEGSIPHISSPGAPIYLYGGSLEAIEGKCNEWAASISDLRGHKTRRDALCLLAGVVSAESVISSEAWEKLKADTVAWLQEKYGGRLQAVIEHTDEAHPHLHFYCVPLHGERFEQLHDGKRAAAALKAKRKSEQNVAYKHAMRAFQDEFSDKVGIPNGMARFGPRKRRLSRDSWKQEQAQVIAISKALRRSEELRLATIDQATTMIHEVTREVSEIERIAVQRGETRGLDNFIQKSFSGKLVELILGVSRENKKLVGRLRNAEDSLARWKSRAVRYEEKAKELLGRLMFIKPRYRDLEAEFSRMARLKCTLEETQRKLEQSEQQLDRAKGALGIKDATIEMYRRRESEKETIALDYKKMHQKVYPNETPCEPGI</sequence>
<feature type="coiled-coil region" evidence="1">
    <location>
        <begin position="285"/>
        <end position="364"/>
    </location>
</feature>
<organism evidence="2 3">
    <name type="scientific">Pseudomonas fluorescens</name>
    <dbReference type="NCBI Taxonomy" id="294"/>
    <lineage>
        <taxon>Bacteria</taxon>
        <taxon>Pseudomonadati</taxon>
        <taxon>Pseudomonadota</taxon>
        <taxon>Gammaproteobacteria</taxon>
        <taxon>Pseudomonadales</taxon>
        <taxon>Pseudomonadaceae</taxon>
        <taxon>Pseudomonas</taxon>
    </lineage>
</organism>
<dbReference type="OrthoDB" id="6655189at2"/>
<gene>
    <name evidence="2" type="ORF">NCTC9428_04035</name>
</gene>
<accession>A0A3S4R8D3</accession>
<protein>
    <recommendedName>
        <fullName evidence="4">Plasmid recombination enzyme</fullName>
    </recommendedName>
</protein>
<name>A0A3S4R8D3_PSEFL</name>
<dbReference type="AlphaFoldDB" id="A0A3S4R8D3"/>
<dbReference type="EMBL" id="LR134318">
    <property type="protein sequence ID" value="VEF12387.1"/>
    <property type="molecule type" value="Genomic_DNA"/>
</dbReference>
<evidence type="ECO:0008006" key="4">
    <source>
        <dbReference type="Google" id="ProtNLM"/>
    </source>
</evidence>
<dbReference type="Proteomes" id="UP000281909">
    <property type="component" value="Chromosome"/>
</dbReference>
<dbReference type="RefSeq" id="WP_126365604.1">
    <property type="nucleotide sequence ID" value="NZ_LR134318.1"/>
</dbReference>
<dbReference type="Gene3D" id="3.30.930.30">
    <property type="match status" value="1"/>
</dbReference>